<evidence type="ECO:0000313" key="1">
    <source>
        <dbReference type="EMBL" id="EPS98496.1"/>
    </source>
</evidence>
<reference evidence="1 2" key="1">
    <citation type="journal article" date="2012" name="Science">
        <title>The Paleozoic origin of enzymatic lignin decomposition reconstructed from 31 fungal genomes.</title>
        <authorList>
            <person name="Floudas D."/>
            <person name="Binder M."/>
            <person name="Riley R."/>
            <person name="Barry K."/>
            <person name="Blanchette R.A."/>
            <person name="Henrissat B."/>
            <person name="Martinez A.T."/>
            <person name="Otillar R."/>
            <person name="Spatafora J.W."/>
            <person name="Yadav J.S."/>
            <person name="Aerts A."/>
            <person name="Benoit I."/>
            <person name="Boyd A."/>
            <person name="Carlson A."/>
            <person name="Copeland A."/>
            <person name="Coutinho P.M."/>
            <person name="de Vries R.P."/>
            <person name="Ferreira P."/>
            <person name="Findley K."/>
            <person name="Foster B."/>
            <person name="Gaskell J."/>
            <person name="Glotzer D."/>
            <person name="Gorecki P."/>
            <person name="Heitman J."/>
            <person name="Hesse C."/>
            <person name="Hori C."/>
            <person name="Igarashi K."/>
            <person name="Jurgens J.A."/>
            <person name="Kallen N."/>
            <person name="Kersten P."/>
            <person name="Kohler A."/>
            <person name="Kuees U."/>
            <person name="Kumar T.K.A."/>
            <person name="Kuo A."/>
            <person name="LaButti K."/>
            <person name="Larrondo L.F."/>
            <person name="Lindquist E."/>
            <person name="Ling A."/>
            <person name="Lombard V."/>
            <person name="Lucas S."/>
            <person name="Lundell T."/>
            <person name="Martin R."/>
            <person name="McLaughlin D.J."/>
            <person name="Morgenstern I."/>
            <person name="Morin E."/>
            <person name="Murat C."/>
            <person name="Nagy L.G."/>
            <person name="Nolan M."/>
            <person name="Ohm R.A."/>
            <person name="Patyshakuliyeva A."/>
            <person name="Rokas A."/>
            <person name="Ruiz-Duenas F.J."/>
            <person name="Sabat G."/>
            <person name="Salamov A."/>
            <person name="Samejima M."/>
            <person name="Schmutz J."/>
            <person name="Slot J.C."/>
            <person name="St John F."/>
            <person name="Stenlid J."/>
            <person name="Sun H."/>
            <person name="Sun S."/>
            <person name="Syed K."/>
            <person name="Tsang A."/>
            <person name="Wiebenga A."/>
            <person name="Young D."/>
            <person name="Pisabarro A."/>
            <person name="Eastwood D.C."/>
            <person name="Martin F."/>
            <person name="Cullen D."/>
            <person name="Grigoriev I.V."/>
            <person name="Hibbett D.S."/>
        </authorList>
    </citation>
    <scope>NUCLEOTIDE SEQUENCE</scope>
    <source>
        <strain evidence="2">FP-58527</strain>
    </source>
</reference>
<dbReference type="HOGENOM" id="CLU_1855321_0_0_1"/>
<sequence>MRARAPADEYLVEFVWMPLMSVARANPERAIQLVQDLGLDILHDVVANWHNLEALRAAIEAEEEAFVRKQKPVAAWKRRLLVRKKRPLVAARSRRRPATAKRRLPALGLLLRRPPRPSVPRGHFSTSLVHPLSFHPCW</sequence>
<dbReference type="EMBL" id="KE504165">
    <property type="protein sequence ID" value="EPS98496.1"/>
    <property type="molecule type" value="Genomic_DNA"/>
</dbReference>
<organism evidence="1 2">
    <name type="scientific">Fomitopsis schrenkii</name>
    <name type="common">Brown rot fungus</name>
    <dbReference type="NCBI Taxonomy" id="2126942"/>
    <lineage>
        <taxon>Eukaryota</taxon>
        <taxon>Fungi</taxon>
        <taxon>Dikarya</taxon>
        <taxon>Basidiomycota</taxon>
        <taxon>Agaricomycotina</taxon>
        <taxon>Agaricomycetes</taxon>
        <taxon>Polyporales</taxon>
        <taxon>Fomitopsis</taxon>
    </lineage>
</organism>
<accession>S8DZT0</accession>
<proteinExistence type="predicted"/>
<dbReference type="InParanoid" id="S8DZT0"/>
<name>S8DZT0_FOMSC</name>
<gene>
    <name evidence="1" type="ORF">FOMPIDRAFT_91424</name>
</gene>
<dbReference type="Proteomes" id="UP000015241">
    <property type="component" value="Unassembled WGS sequence"/>
</dbReference>
<evidence type="ECO:0000313" key="2">
    <source>
        <dbReference type="Proteomes" id="UP000015241"/>
    </source>
</evidence>
<keyword evidence="2" id="KW-1185">Reference proteome</keyword>
<protein>
    <submittedName>
        <fullName evidence="1">Uncharacterized protein</fullName>
    </submittedName>
</protein>
<dbReference type="AlphaFoldDB" id="S8DZT0"/>